<feature type="transmembrane region" description="Helical" evidence="6">
    <location>
        <begin position="34"/>
        <end position="56"/>
    </location>
</feature>
<evidence type="ECO:0000256" key="1">
    <source>
        <dbReference type="ARBA" id="ARBA00004651"/>
    </source>
</evidence>
<evidence type="ECO:0000256" key="2">
    <source>
        <dbReference type="ARBA" id="ARBA00022475"/>
    </source>
</evidence>
<feature type="transmembrane region" description="Helical" evidence="6">
    <location>
        <begin position="265"/>
        <end position="285"/>
    </location>
</feature>
<dbReference type="EMBL" id="JAUSVX010000018">
    <property type="protein sequence ID" value="MDQ0473869.1"/>
    <property type="molecule type" value="Genomic_DNA"/>
</dbReference>
<feature type="transmembrane region" description="Helical" evidence="6">
    <location>
        <begin position="151"/>
        <end position="170"/>
    </location>
</feature>
<dbReference type="InterPro" id="IPR050367">
    <property type="entry name" value="APC_superfamily"/>
</dbReference>
<evidence type="ECO:0000256" key="3">
    <source>
        <dbReference type="ARBA" id="ARBA00022692"/>
    </source>
</evidence>
<accession>A0ABU0JHX7</accession>
<comment type="caution">
    <text evidence="7">The sequence shown here is derived from an EMBL/GenBank/DDBJ whole genome shotgun (WGS) entry which is preliminary data.</text>
</comment>
<feature type="transmembrane region" description="Helical" evidence="6">
    <location>
        <begin position="371"/>
        <end position="392"/>
    </location>
</feature>
<keyword evidence="4 6" id="KW-1133">Transmembrane helix</keyword>
<protein>
    <submittedName>
        <fullName evidence="7">Amino acid transporter</fullName>
    </submittedName>
</protein>
<evidence type="ECO:0000313" key="7">
    <source>
        <dbReference type="EMBL" id="MDQ0473869.1"/>
    </source>
</evidence>
<feature type="transmembrane region" description="Helical" evidence="6">
    <location>
        <begin position="227"/>
        <end position="244"/>
    </location>
</feature>
<keyword evidence="2" id="KW-1003">Cell membrane</keyword>
<keyword evidence="8" id="KW-1185">Reference proteome</keyword>
<gene>
    <name evidence="7" type="ORF">QO011_006905</name>
</gene>
<dbReference type="PANTHER" id="PTHR42770:SF16">
    <property type="entry name" value="AMINO ACID PERMEASE"/>
    <property type="match status" value="1"/>
</dbReference>
<proteinExistence type="predicted"/>
<comment type="subcellular location">
    <subcellularLocation>
        <location evidence="1">Cell membrane</location>
        <topology evidence="1">Multi-pass membrane protein</topology>
    </subcellularLocation>
</comment>
<dbReference type="Gene3D" id="1.20.1740.10">
    <property type="entry name" value="Amino acid/polyamine transporter I"/>
    <property type="match status" value="1"/>
</dbReference>
<dbReference type="Proteomes" id="UP001242480">
    <property type="component" value="Unassembled WGS sequence"/>
</dbReference>
<organism evidence="7 8">
    <name type="scientific">Labrys wisconsinensis</name>
    <dbReference type="NCBI Taxonomy" id="425677"/>
    <lineage>
        <taxon>Bacteria</taxon>
        <taxon>Pseudomonadati</taxon>
        <taxon>Pseudomonadota</taxon>
        <taxon>Alphaproteobacteria</taxon>
        <taxon>Hyphomicrobiales</taxon>
        <taxon>Xanthobacteraceae</taxon>
        <taxon>Labrys</taxon>
    </lineage>
</organism>
<feature type="transmembrane region" description="Helical" evidence="6">
    <location>
        <begin position="404"/>
        <end position="431"/>
    </location>
</feature>
<feature type="transmembrane region" description="Helical" evidence="6">
    <location>
        <begin position="478"/>
        <end position="497"/>
    </location>
</feature>
<evidence type="ECO:0000256" key="5">
    <source>
        <dbReference type="ARBA" id="ARBA00023136"/>
    </source>
</evidence>
<feature type="transmembrane region" description="Helical" evidence="6">
    <location>
        <begin position="113"/>
        <end position="139"/>
    </location>
</feature>
<evidence type="ECO:0000313" key="8">
    <source>
        <dbReference type="Proteomes" id="UP001242480"/>
    </source>
</evidence>
<evidence type="ECO:0000256" key="6">
    <source>
        <dbReference type="SAM" id="Phobius"/>
    </source>
</evidence>
<dbReference type="Pfam" id="PF13520">
    <property type="entry name" value="AA_permease_2"/>
    <property type="match status" value="1"/>
</dbReference>
<evidence type="ECO:0000256" key="4">
    <source>
        <dbReference type="ARBA" id="ARBA00022989"/>
    </source>
</evidence>
<dbReference type="PIRSF" id="PIRSF006060">
    <property type="entry name" value="AA_transporter"/>
    <property type="match status" value="1"/>
</dbReference>
<feature type="transmembrane region" description="Helical" evidence="6">
    <location>
        <begin position="68"/>
        <end position="92"/>
    </location>
</feature>
<feature type="transmembrane region" description="Helical" evidence="6">
    <location>
        <begin position="177"/>
        <end position="199"/>
    </location>
</feature>
<sequence length="520" mass="54997">MAIASSGTAGAASPAAGSLDVSTRTDIDRLHSKAVGLSGVLFLTVTGAAPITAMLLNVPIVVGNGNGVGAAAAFLVATVILLVFSVGYAAMAGKVSAVGGFYSFISHGLGRELGMGMGFASVIAYAVFEPSLAGGFAYFANLKLAEFGLNVSWPVLALAMVALICALTYLDVKISTAVLGVALITEVAMLVIFDAGVFLHAGKGAVVQAAAINPLNAFQGFPAHDKLVAGAAGIGLFFAFWSWVGFESAPNYAEESRDPKRIVPLSLYISVLFLGILYTVTTWAATSGYPDTQASITQAQGNSAQYFFDTATRLIGPWCETIMSYLILTGSFACGMAFHNTASRYLYALGREEVLPKALGRTHRTFKTPHVASFVQSTFSAIVVLLFAYFSGTDNPTVQAYGQLYGLMALLGTILILVAQAIVSVAIIVYFRRYHPEDHHWWQTMLAPILAFVSQGVVIYLCLSNMDFLGGGFAFADWIPWIDVAIVAAGILGAIYLKVSAPARYEQIGRMIYEGVPDKA</sequence>
<dbReference type="PANTHER" id="PTHR42770">
    <property type="entry name" value="AMINO ACID TRANSPORTER-RELATED"/>
    <property type="match status" value="1"/>
</dbReference>
<dbReference type="InterPro" id="IPR002293">
    <property type="entry name" value="AA/rel_permease1"/>
</dbReference>
<keyword evidence="3 6" id="KW-0812">Transmembrane</keyword>
<feature type="transmembrane region" description="Helical" evidence="6">
    <location>
        <begin position="443"/>
        <end position="466"/>
    </location>
</feature>
<reference evidence="7 8" key="1">
    <citation type="submission" date="2023-07" db="EMBL/GenBank/DDBJ databases">
        <title>Genomic Encyclopedia of Type Strains, Phase IV (KMG-IV): sequencing the most valuable type-strain genomes for metagenomic binning, comparative biology and taxonomic classification.</title>
        <authorList>
            <person name="Goeker M."/>
        </authorList>
    </citation>
    <scope>NUCLEOTIDE SEQUENCE [LARGE SCALE GENOMIC DNA]</scope>
    <source>
        <strain evidence="7 8">DSM 19619</strain>
    </source>
</reference>
<name>A0ABU0JHX7_9HYPH</name>
<dbReference type="RefSeq" id="WP_307282573.1">
    <property type="nucleotide sequence ID" value="NZ_JAUSVX010000018.1"/>
</dbReference>
<keyword evidence="5 6" id="KW-0472">Membrane</keyword>
<feature type="transmembrane region" description="Helical" evidence="6">
    <location>
        <begin position="322"/>
        <end position="342"/>
    </location>
</feature>